<keyword evidence="1" id="KW-0812">Transmembrane</keyword>
<dbReference type="Proteomes" id="UP000215450">
    <property type="component" value="Unassembled WGS sequence"/>
</dbReference>
<feature type="transmembrane region" description="Helical" evidence="1">
    <location>
        <begin position="378"/>
        <end position="402"/>
    </location>
</feature>
<feature type="chain" id="PRO_5015075191" evidence="2">
    <location>
        <begin position="21"/>
        <end position="484"/>
    </location>
</feature>
<dbReference type="OrthoDB" id="9765532at2"/>
<dbReference type="RefSeq" id="WP_095062989.1">
    <property type="nucleotide sequence ID" value="NZ_FXUV02000042.1"/>
</dbReference>
<feature type="transmembrane region" description="Helical" evidence="1">
    <location>
        <begin position="203"/>
        <end position="222"/>
    </location>
</feature>
<reference evidence="4 5" key="2">
    <citation type="submission" date="2017-06" db="EMBL/GenBank/DDBJ databases">
        <authorList>
            <person name="Kim H.J."/>
            <person name="Triplett B.A."/>
        </authorList>
    </citation>
    <scope>NUCLEOTIDE SEQUENCE [LARGE SCALE GENOMIC DNA]</scope>
    <source>
        <strain evidence="4">Kingella_eburonensis</strain>
    </source>
</reference>
<organism evidence="3">
    <name type="scientific">Kingella negevensis</name>
    <dbReference type="NCBI Taxonomy" id="1522312"/>
    <lineage>
        <taxon>Bacteria</taxon>
        <taxon>Pseudomonadati</taxon>
        <taxon>Pseudomonadota</taxon>
        <taxon>Betaproteobacteria</taxon>
        <taxon>Neisseriales</taxon>
        <taxon>Neisseriaceae</taxon>
        <taxon>Kingella</taxon>
    </lineage>
</organism>
<reference evidence="3" key="1">
    <citation type="submission" date="2017-05" db="EMBL/GenBank/DDBJ databases">
        <authorList>
            <person name="Song R."/>
            <person name="Chenine A.L."/>
            <person name="Ruprecht R.M."/>
        </authorList>
    </citation>
    <scope>NUCLEOTIDE SEQUENCE</scope>
    <source>
        <strain evidence="3">Kingella_eburonensis</strain>
    </source>
</reference>
<feature type="transmembrane region" description="Helical" evidence="1">
    <location>
        <begin position="414"/>
        <end position="434"/>
    </location>
</feature>
<evidence type="ECO:0000313" key="4">
    <source>
        <dbReference type="EMBL" id="SNB77972.1"/>
    </source>
</evidence>
<accession>A0A238HHF4</accession>
<evidence type="ECO:0000313" key="3">
    <source>
        <dbReference type="EMBL" id="SMQ12907.1"/>
    </source>
</evidence>
<dbReference type="AlphaFoldDB" id="A0A238HHF4"/>
<evidence type="ECO:0000313" key="5">
    <source>
        <dbReference type="Proteomes" id="UP000215450"/>
    </source>
</evidence>
<dbReference type="InterPro" id="IPR031566">
    <property type="entry name" value="CitMHS_2"/>
</dbReference>
<feature type="signal peptide" evidence="2">
    <location>
        <begin position="1"/>
        <end position="20"/>
    </location>
</feature>
<feature type="transmembrane region" description="Helical" evidence="1">
    <location>
        <begin position="462"/>
        <end position="481"/>
    </location>
</feature>
<keyword evidence="5" id="KW-1185">Reference proteome</keyword>
<dbReference type="EMBL" id="FXUV02000042">
    <property type="protein sequence ID" value="SNB77972.1"/>
    <property type="molecule type" value="Genomic_DNA"/>
</dbReference>
<feature type="transmembrane region" description="Helical" evidence="1">
    <location>
        <begin position="30"/>
        <end position="51"/>
    </location>
</feature>
<proteinExistence type="predicted"/>
<feature type="transmembrane region" description="Helical" evidence="1">
    <location>
        <begin position="298"/>
        <end position="315"/>
    </location>
</feature>
<evidence type="ECO:0000256" key="2">
    <source>
        <dbReference type="SAM" id="SignalP"/>
    </source>
</evidence>
<feature type="transmembrane region" description="Helical" evidence="1">
    <location>
        <begin position="164"/>
        <end position="183"/>
    </location>
</feature>
<keyword evidence="1" id="KW-1133">Transmembrane helix</keyword>
<dbReference type="STRING" id="1522312.GCA_900177895_01005"/>
<feature type="transmembrane region" description="Helical" evidence="1">
    <location>
        <begin position="261"/>
        <end position="278"/>
    </location>
</feature>
<dbReference type="EMBL" id="FXUV01000036">
    <property type="protein sequence ID" value="SMQ12907.1"/>
    <property type="molecule type" value="Genomic_DNA"/>
</dbReference>
<feature type="transmembrane region" description="Helical" evidence="1">
    <location>
        <begin position="94"/>
        <end position="114"/>
    </location>
</feature>
<feature type="transmembrane region" description="Helical" evidence="1">
    <location>
        <begin position="336"/>
        <end position="354"/>
    </location>
</feature>
<name>A0A238HHF4_9NEIS</name>
<evidence type="ECO:0000256" key="1">
    <source>
        <dbReference type="SAM" id="Phobius"/>
    </source>
</evidence>
<gene>
    <name evidence="3" type="ORF">KEBURONENSIS_01724</name>
    <name evidence="4" type="ORF">KEBURONENSIS_01760</name>
</gene>
<protein>
    <submittedName>
        <fullName evidence="3">Citrate transporter</fullName>
    </submittedName>
</protein>
<dbReference type="Pfam" id="PF16980">
    <property type="entry name" value="CitMHS_2"/>
    <property type="match status" value="1"/>
</dbReference>
<feature type="transmembrane region" description="Helical" evidence="1">
    <location>
        <begin position="126"/>
        <end position="152"/>
    </location>
</feature>
<keyword evidence="1" id="KW-0472">Membrane</keyword>
<sequence length="484" mass="53061">MNLSRVALVSLLALPAFANAAEFNGAELSLLWGIPFVLILLSIATGPLLFAHLWHHHYGKITAALTVLFLTPFTLVFGAHESVHLIAHALIGEYIPFILLLLALFTISGGILVWGNLHGSAKLNTALLAIGTTLASIMGTTGAAMLMIRPLLRANDNRKHRVHVVVFFIFLVANIGGGLTPLGDPPLFLGFLKGIEFSWTVKHMLPPVLISAIVLLSTFYWLDNHYFKQPDEILPHDPTPDTTQKEDLYDEIDGFKIYGKWNFLLLGGVIGAVLLSGIWKPAHEGFNILGTQYALQNLVRDAILIVLTVISLLITPKQVRAGNDFNFEPIAEVGKLFLGIFITISPVLAILQAGEKGAFAGIISLVHDSAGQPINTMYFWMSGLLSAFLDNAPTYLVFFNMAGADPHVLMRGDLFHTLLAISMGSVFMGALSYIGNAPNFMVKAIAEQRKVPMPSFFGYMKWSFGILVPLFLLHTLIFFVFKIL</sequence>
<keyword evidence="2" id="KW-0732">Signal</keyword>